<sequence length="366" mass="40554">MRLNTLRTTPHRPHLHCLPYLFLRPLLRRRLLRSAAAISQHSMPKPLPPTMVSGSLLRAMGRAVGGGVLGPLSSVRTKPPSGAMRVSSSSGAASPTFASAENGSSSIWSSHSGCLADLEDWERVADEAPLWDEEVKEDRHVFGSAPSREEAEDAVSTLRQMLGPVVFPHIVNYEPKLEDYDSSEAIDKNIAQMNMIYNSSSESTDELCHPDWIEPSMQVYSSDISNYKERQNALDALQLFNANATLQRMVVSISSDKAVWDAVMNNKTVQELKKTFLEGASESSETGSSEERVDTDTGPLGWMLENAKSKLIEFIDKITRLAKQMFLFQKNETDGNDAFEDAVRSSLLVSIFVFVIVIMKRLQTAS</sequence>
<evidence type="ECO:0000256" key="1">
    <source>
        <dbReference type="SAM" id="MobiDB-lite"/>
    </source>
</evidence>
<proteinExistence type="predicted"/>
<organism evidence="2 3">
    <name type="scientific">Zingiber officinale</name>
    <name type="common">Ginger</name>
    <name type="synonym">Amomum zingiber</name>
    <dbReference type="NCBI Taxonomy" id="94328"/>
    <lineage>
        <taxon>Eukaryota</taxon>
        <taxon>Viridiplantae</taxon>
        <taxon>Streptophyta</taxon>
        <taxon>Embryophyta</taxon>
        <taxon>Tracheophyta</taxon>
        <taxon>Spermatophyta</taxon>
        <taxon>Magnoliopsida</taxon>
        <taxon>Liliopsida</taxon>
        <taxon>Zingiberales</taxon>
        <taxon>Zingiberaceae</taxon>
        <taxon>Zingiber</taxon>
    </lineage>
</organism>
<keyword evidence="3" id="KW-1185">Reference proteome</keyword>
<dbReference type="PANTHER" id="PTHR33625:SF3">
    <property type="entry name" value="OS04G0550700 PROTEIN"/>
    <property type="match status" value="1"/>
</dbReference>
<reference evidence="2 3" key="1">
    <citation type="submission" date="2020-08" db="EMBL/GenBank/DDBJ databases">
        <title>Plant Genome Project.</title>
        <authorList>
            <person name="Zhang R.-G."/>
        </authorList>
    </citation>
    <scope>NUCLEOTIDE SEQUENCE [LARGE SCALE GENOMIC DNA]</scope>
    <source>
        <tissue evidence="2">Rhizome</tissue>
    </source>
</reference>
<dbReference type="AlphaFoldDB" id="A0A8J5KMB2"/>
<evidence type="ECO:0000313" key="3">
    <source>
        <dbReference type="Proteomes" id="UP000734854"/>
    </source>
</evidence>
<dbReference type="OrthoDB" id="737041at2759"/>
<comment type="caution">
    <text evidence="2">The sequence shown here is derived from an EMBL/GenBank/DDBJ whole genome shotgun (WGS) entry which is preliminary data.</text>
</comment>
<accession>A0A8J5KMB2</accession>
<feature type="compositionally biased region" description="Polar residues" evidence="1">
    <location>
        <begin position="86"/>
        <end position="97"/>
    </location>
</feature>
<name>A0A8J5KMB2_ZINOF</name>
<gene>
    <name evidence="2" type="ORF">ZIOFF_054131</name>
</gene>
<feature type="region of interest" description="Disordered" evidence="1">
    <location>
        <begin position="71"/>
        <end position="97"/>
    </location>
</feature>
<dbReference type="Proteomes" id="UP000734854">
    <property type="component" value="Unassembled WGS sequence"/>
</dbReference>
<dbReference type="PANTHER" id="PTHR33625">
    <property type="entry name" value="OS08G0179900 PROTEIN"/>
    <property type="match status" value="1"/>
</dbReference>
<dbReference type="EMBL" id="JACMSC010000015">
    <property type="protein sequence ID" value="KAG6485571.1"/>
    <property type="molecule type" value="Genomic_DNA"/>
</dbReference>
<evidence type="ECO:0000313" key="2">
    <source>
        <dbReference type="EMBL" id="KAG6485571.1"/>
    </source>
</evidence>
<protein>
    <submittedName>
        <fullName evidence="2">Uncharacterized protein</fullName>
    </submittedName>
</protein>